<dbReference type="PANTHER" id="PTHR43213">
    <property type="entry name" value="BIFUNCTIONAL DTTP/UTP PYROPHOSPHATASE/METHYLTRANSFERASE PROTEIN-RELATED"/>
    <property type="match status" value="1"/>
</dbReference>
<dbReference type="FunFam" id="3.90.950.10:FF:000005">
    <property type="entry name" value="7-methyl-GTP pyrophosphatase"/>
    <property type="match status" value="1"/>
</dbReference>
<accession>A0A7T7CCN2</accession>
<dbReference type="Proteomes" id="UP000595823">
    <property type="component" value="Chromosome"/>
</dbReference>
<dbReference type="EC" id="3.6.1.9" evidence="6"/>
<organism evidence="7 8">
    <name type="scientific">Salicibibacter cibarius</name>
    <dbReference type="NCBI Taxonomy" id="2743000"/>
    <lineage>
        <taxon>Bacteria</taxon>
        <taxon>Bacillati</taxon>
        <taxon>Bacillota</taxon>
        <taxon>Bacilli</taxon>
        <taxon>Bacillales</taxon>
        <taxon>Bacillaceae</taxon>
        <taxon>Salicibibacter</taxon>
    </lineage>
</organism>
<reference evidence="7 8" key="1">
    <citation type="submission" date="2020-06" db="EMBL/GenBank/DDBJ databases">
        <title>Genomic analysis of Salicibibacter sp. NKC5-3.</title>
        <authorList>
            <person name="Oh Y.J."/>
        </authorList>
    </citation>
    <scope>NUCLEOTIDE SEQUENCE [LARGE SCALE GENOMIC DNA]</scope>
    <source>
        <strain evidence="7 8">NKC5-3</strain>
    </source>
</reference>
<dbReference type="GO" id="GO:0009117">
    <property type="term" value="P:nucleotide metabolic process"/>
    <property type="evidence" value="ECO:0007669"/>
    <property type="project" value="UniProtKB-KW"/>
</dbReference>
<dbReference type="InterPro" id="IPR029001">
    <property type="entry name" value="ITPase-like_fam"/>
</dbReference>
<dbReference type="RefSeq" id="WP_200124243.1">
    <property type="nucleotide sequence ID" value="NZ_CP054705.1"/>
</dbReference>
<feature type="site" description="Important for substrate specificity" evidence="6">
    <location>
        <position position="10"/>
    </location>
</feature>
<dbReference type="Pfam" id="PF02545">
    <property type="entry name" value="Maf"/>
    <property type="match status" value="1"/>
</dbReference>
<dbReference type="EMBL" id="CP054705">
    <property type="protein sequence ID" value="QQK77118.1"/>
    <property type="molecule type" value="Genomic_DNA"/>
</dbReference>
<comment type="catalytic activity">
    <reaction evidence="6">
        <text>dTTP + H2O = dTMP + diphosphate + H(+)</text>
        <dbReference type="Rhea" id="RHEA:28534"/>
        <dbReference type="ChEBI" id="CHEBI:15377"/>
        <dbReference type="ChEBI" id="CHEBI:15378"/>
        <dbReference type="ChEBI" id="CHEBI:33019"/>
        <dbReference type="ChEBI" id="CHEBI:37568"/>
        <dbReference type="ChEBI" id="CHEBI:63528"/>
        <dbReference type="EC" id="3.6.1.9"/>
    </reaction>
</comment>
<comment type="subcellular location">
    <subcellularLocation>
        <location evidence="2 6">Cytoplasm</location>
    </subcellularLocation>
</comment>
<proteinExistence type="inferred from homology"/>
<dbReference type="PANTHER" id="PTHR43213:SF5">
    <property type="entry name" value="BIFUNCTIONAL DTTP_UTP PYROPHOSPHATASE_METHYLTRANSFERASE PROTEIN-RELATED"/>
    <property type="match status" value="1"/>
</dbReference>
<keyword evidence="3 6" id="KW-0963">Cytoplasm</keyword>
<evidence type="ECO:0000313" key="7">
    <source>
        <dbReference type="EMBL" id="QQK77118.1"/>
    </source>
</evidence>
<comment type="catalytic activity">
    <reaction evidence="6">
        <text>UTP + H2O = UMP + diphosphate + H(+)</text>
        <dbReference type="Rhea" id="RHEA:29395"/>
        <dbReference type="ChEBI" id="CHEBI:15377"/>
        <dbReference type="ChEBI" id="CHEBI:15378"/>
        <dbReference type="ChEBI" id="CHEBI:33019"/>
        <dbReference type="ChEBI" id="CHEBI:46398"/>
        <dbReference type="ChEBI" id="CHEBI:57865"/>
        <dbReference type="EC" id="3.6.1.9"/>
    </reaction>
</comment>
<comment type="caution">
    <text evidence="6">Lacks conserved residue(s) required for the propagation of feature annotation.</text>
</comment>
<dbReference type="GO" id="GO:0005737">
    <property type="term" value="C:cytoplasm"/>
    <property type="evidence" value="ECO:0007669"/>
    <property type="project" value="UniProtKB-SubCell"/>
</dbReference>
<dbReference type="Gene3D" id="3.90.950.10">
    <property type="match status" value="1"/>
</dbReference>
<evidence type="ECO:0000313" key="8">
    <source>
        <dbReference type="Proteomes" id="UP000595823"/>
    </source>
</evidence>
<keyword evidence="5 6" id="KW-0546">Nucleotide metabolism</keyword>
<comment type="similarity">
    <text evidence="6">Belongs to the Maf family. YhdE subfamily.</text>
</comment>
<evidence type="ECO:0000256" key="5">
    <source>
        <dbReference type="ARBA" id="ARBA00023080"/>
    </source>
</evidence>
<comment type="function">
    <text evidence="6">Nucleoside triphosphate pyrophosphatase that hydrolyzes dTTP and UTP. May have a dual role in cell division arrest and in preventing the incorporation of modified nucleotides into cellular nucleic acids.</text>
</comment>
<comment type="cofactor">
    <cofactor evidence="1 6">
        <name>a divalent metal cation</name>
        <dbReference type="ChEBI" id="CHEBI:60240"/>
    </cofactor>
</comment>
<sequence>MLILASASSRRQQLLNESGYAYTVAISNIEEKINDEQTPADNAVQLATAKAADVYNRYPDAVILAADTIVAIDGGLLGKPMDESDAVRMLTHLSGKKHEVYTGVCIKQGTKTRAWTEKTNVYFHHLSEQCIQAYVETGEPMDKAGAYGIQGKGARLVERFAGDYYNVVGLPIAKVVRVLRDFQIYPGGERS</sequence>
<evidence type="ECO:0000256" key="4">
    <source>
        <dbReference type="ARBA" id="ARBA00022801"/>
    </source>
</evidence>
<dbReference type="KEGG" id="scia:HUG15_17070"/>
<feature type="active site" description="Proton acceptor" evidence="6">
    <location>
        <position position="67"/>
    </location>
</feature>
<feature type="site" description="Important for substrate specificity" evidence="6">
    <location>
        <position position="68"/>
    </location>
</feature>
<evidence type="ECO:0000256" key="1">
    <source>
        <dbReference type="ARBA" id="ARBA00001968"/>
    </source>
</evidence>
<dbReference type="PIRSF" id="PIRSF006305">
    <property type="entry name" value="Maf"/>
    <property type="match status" value="1"/>
</dbReference>
<protein>
    <recommendedName>
        <fullName evidence="6">dTTP/UTP pyrophosphatase</fullName>
        <shortName evidence="6">dTTPase/UTPase</shortName>
        <ecNumber evidence="6">3.6.1.9</ecNumber>
    </recommendedName>
    <alternativeName>
        <fullName evidence="6">Nucleoside triphosphate pyrophosphatase</fullName>
    </alternativeName>
    <alternativeName>
        <fullName evidence="6">Nucleotide pyrophosphatase</fullName>
        <shortName evidence="6">Nucleotide PPase</shortName>
    </alternativeName>
</protein>
<evidence type="ECO:0000256" key="2">
    <source>
        <dbReference type="ARBA" id="ARBA00004496"/>
    </source>
</evidence>
<dbReference type="InterPro" id="IPR003697">
    <property type="entry name" value="Maf-like"/>
</dbReference>
<keyword evidence="8" id="KW-1185">Reference proteome</keyword>
<evidence type="ECO:0000256" key="6">
    <source>
        <dbReference type="HAMAP-Rule" id="MF_00528"/>
    </source>
</evidence>
<evidence type="ECO:0000256" key="3">
    <source>
        <dbReference type="ARBA" id="ARBA00022490"/>
    </source>
</evidence>
<dbReference type="GO" id="GO:0047429">
    <property type="term" value="F:nucleoside triphosphate diphosphatase activity"/>
    <property type="evidence" value="ECO:0007669"/>
    <property type="project" value="UniProtKB-EC"/>
</dbReference>
<dbReference type="AlphaFoldDB" id="A0A7T7CCN2"/>
<dbReference type="CDD" id="cd00555">
    <property type="entry name" value="Maf"/>
    <property type="match status" value="1"/>
</dbReference>
<dbReference type="HAMAP" id="MF_00528">
    <property type="entry name" value="Maf"/>
    <property type="match status" value="1"/>
</dbReference>
<name>A0A7T7CCN2_9BACI</name>
<dbReference type="SUPFAM" id="SSF52972">
    <property type="entry name" value="ITPase-like"/>
    <property type="match status" value="1"/>
</dbReference>
<dbReference type="NCBIfam" id="TIGR00172">
    <property type="entry name" value="maf"/>
    <property type="match status" value="1"/>
</dbReference>
<gene>
    <name evidence="7" type="primary">maf</name>
    <name evidence="7" type="ORF">HUG15_17070</name>
</gene>
<keyword evidence="4 6" id="KW-0378">Hydrolase</keyword>
<feature type="site" description="Important for substrate specificity" evidence="6">
    <location>
        <position position="150"/>
    </location>
</feature>